<evidence type="ECO:0000313" key="7">
    <source>
        <dbReference type="Proteomes" id="UP001430755"/>
    </source>
</evidence>
<sequence>MRYAMAIDPDRCIGCRTCAVVCKNFNAQPQGIWWNRVFTSGTPEYDVAVKVDDQLRMEFVPISCQHCTNAPCVTACPTQASYVDADTGTVLVDYERCIGCRMCASACPYGVRQYNWGKPAQMAGLDDTVYAYGYPREYRDDGHLVYAPERPEGVMEKCTFCAQLTSQGLDPACCTACPGNARIFGDMDDADSAIRTYLDGADREPFTLGDEYHTEPNVFYLASHEVSQVNPLEDAADEKGA</sequence>
<evidence type="ECO:0000256" key="3">
    <source>
        <dbReference type="ARBA" id="ARBA00023004"/>
    </source>
</evidence>
<dbReference type="Proteomes" id="UP001430755">
    <property type="component" value="Unassembled WGS sequence"/>
</dbReference>
<dbReference type="CDD" id="cd10551">
    <property type="entry name" value="PsrB"/>
    <property type="match status" value="1"/>
</dbReference>
<dbReference type="Gene3D" id="3.30.70.20">
    <property type="match status" value="2"/>
</dbReference>
<feature type="domain" description="4Fe-4S ferredoxin-type" evidence="5">
    <location>
        <begin position="88"/>
        <end position="117"/>
    </location>
</feature>
<accession>A0ABS9WDC8</accession>
<evidence type="ECO:0000313" key="6">
    <source>
        <dbReference type="EMBL" id="MCI2240785.1"/>
    </source>
</evidence>
<dbReference type="Pfam" id="PF13247">
    <property type="entry name" value="Fer4_11"/>
    <property type="match status" value="2"/>
</dbReference>
<dbReference type="PANTHER" id="PTHR43177">
    <property type="entry name" value="PROTEIN NRFC"/>
    <property type="match status" value="1"/>
</dbReference>
<evidence type="ECO:0000256" key="2">
    <source>
        <dbReference type="ARBA" id="ARBA00022723"/>
    </source>
</evidence>
<keyword evidence="2" id="KW-0479">Metal-binding</keyword>
<dbReference type="SUPFAM" id="SSF54862">
    <property type="entry name" value="4Fe-4S ferredoxins"/>
    <property type="match status" value="1"/>
</dbReference>
<keyword evidence="7" id="KW-1185">Reference proteome</keyword>
<gene>
    <name evidence="6" type="ORF">LPT13_00215</name>
</gene>
<evidence type="ECO:0000256" key="4">
    <source>
        <dbReference type="ARBA" id="ARBA00023014"/>
    </source>
</evidence>
<protein>
    <submittedName>
        <fullName evidence="6">4Fe-4S dicluster domain-containing protein</fullName>
    </submittedName>
</protein>
<name>A0ABS9WDC8_9ACTN</name>
<feature type="domain" description="4Fe-4S ferredoxin-type" evidence="5">
    <location>
        <begin position="3"/>
        <end position="32"/>
    </location>
</feature>
<keyword evidence="1" id="KW-0004">4Fe-4S</keyword>
<dbReference type="InterPro" id="IPR017900">
    <property type="entry name" value="4Fe4S_Fe_S_CS"/>
</dbReference>
<evidence type="ECO:0000259" key="5">
    <source>
        <dbReference type="PROSITE" id="PS51379"/>
    </source>
</evidence>
<dbReference type="RefSeq" id="WP_242162358.1">
    <property type="nucleotide sequence ID" value="NZ_JAJMLW010000001.1"/>
</dbReference>
<feature type="domain" description="4Fe-4S ferredoxin-type" evidence="5">
    <location>
        <begin position="55"/>
        <end position="86"/>
    </location>
</feature>
<evidence type="ECO:0000256" key="1">
    <source>
        <dbReference type="ARBA" id="ARBA00022485"/>
    </source>
</evidence>
<reference evidence="6" key="1">
    <citation type="submission" date="2021-11" db="EMBL/GenBank/DDBJ databases">
        <title>A Novel Adlercreutzia Species, isolated from a Allomyrina dichotoma larva feces.</title>
        <authorList>
            <person name="Suh M.K."/>
        </authorList>
    </citation>
    <scope>NUCLEOTIDE SEQUENCE</scope>
    <source>
        <strain evidence="6">JBNU-10</strain>
    </source>
</reference>
<dbReference type="InterPro" id="IPR017896">
    <property type="entry name" value="4Fe4S_Fe-S-bd"/>
</dbReference>
<keyword evidence="3" id="KW-0408">Iron</keyword>
<dbReference type="PROSITE" id="PS00198">
    <property type="entry name" value="4FE4S_FER_1"/>
    <property type="match status" value="1"/>
</dbReference>
<organism evidence="6 7">
    <name type="scientific">Adlercreutzia faecimuris</name>
    <dbReference type="NCBI Taxonomy" id="2897341"/>
    <lineage>
        <taxon>Bacteria</taxon>
        <taxon>Bacillati</taxon>
        <taxon>Actinomycetota</taxon>
        <taxon>Coriobacteriia</taxon>
        <taxon>Eggerthellales</taxon>
        <taxon>Eggerthellaceae</taxon>
        <taxon>Adlercreutzia</taxon>
    </lineage>
</organism>
<dbReference type="EMBL" id="JAJMLW010000001">
    <property type="protein sequence ID" value="MCI2240785.1"/>
    <property type="molecule type" value="Genomic_DNA"/>
</dbReference>
<dbReference type="PANTHER" id="PTHR43177:SF3">
    <property type="entry name" value="PROTEIN NRFC HOMOLOG"/>
    <property type="match status" value="1"/>
</dbReference>
<proteinExistence type="predicted"/>
<dbReference type="InterPro" id="IPR050954">
    <property type="entry name" value="ET_IronSulfur_Cluster-Binding"/>
</dbReference>
<comment type="caution">
    <text evidence="6">The sequence shown here is derived from an EMBL/GenBank/DDBJ whole genome shotgun (WGS) entry which is preliminary data.</text>
</comment>
<dbReference type="Pfam" id="PF12797">
    <property type="entry name" value="Fer4_2"/>
    <property type="match status" value="1"/>
</dbReference>
<dbReference type="PROSITE" id="PS51379">
    <property type="entry name" value="4FE4S_FER_2"/>
    <property type="match status" value="3"/>
</dbReference>
<keyword evidence="4" id="KW-0411">Iron-sulfur</keyword>